<evidence type="ECO:0000256" key="15">
    <source>
        <dbReference type="PIRSR" id="PIRSR001365-2"/>
    </source>
</evidence>
<dbReference type="GO" id="GO:0019877">
    <property type="term" value="P:diaminopimelate biosynthetic process"/>
    <property type="evidence" value="ECO:0007669"/>
    <property type="project" value="UniProtKB-UniRule"/>
</dbReference>
<dbReference type="NCBIfam" id="TIGR00674">
    <property type="entry name" value="dapA"/>
    <property type="match status" value="1"/>
</dbReference>
<evidence type="ECO:0000256" key="2">
    <source>
        <dbReference type="ARBA" id="ARBA00005120"/>
    </source>
</evidence>
<comment type="caution">
    <text evidence="12">Was originally thought to be a dihydrodipicolinate synthase (DHDPS), catalyzing the condensation of (S)-aspartate-beta-semialdehyde [(S)-ASA] and pyruvate to dihydrodipicolinate (DHDP). However, it was shown in E.coli that the product of the enzymatic reaction is not dihydrodipicolinate but in fact (4S)-4-hydroxy-2,3,4,5-tetrahydro-(2S)-dipicolinic acid (HTPA), and that the consecutive dehydration reaction leading to DHDP is not spontaneous but catalyzed by DapB.</text>
</comment>
<evidence type="ECO:0000256" key="9">
    <source>
        <dbReference type="ARBA" id="ARBA00023239"/>
    </source>
</evidence>
<comment type="subunit">
    <text evidence="12">Homotetramer; dimer of dimers.</text>
</comment>
<evidence type="ECO:0000256" key="12">
    <source>
        <dbReference type="HAMAP-Rule" id="MF_00418"/>
    </source>
</evidence>
<dbReference type="PROSITE" id="PS00666">
    <property type="entry name" value="DHDPS_2"/>
    <property type="match status" value="1"/>
</dbReference>
<keyword evidence="7 12" id="KW-0220">Diaminopimelate biosynthesis</keyword>
<proteinExistence type="inferred from homology"/>
<keyword evidence="5 12" id="KW-0963">Cytoplasm</keyword>
<dbReference type="Pfam" id="PF00701">
    <property type="entry name" value="DHDPS"/>
    <property type="match status" value="1"/>
</dbReference>
<protein>
    <recommendedName>
        <fullName evidence="4 12">4-hydroxy-tetrahydrodipicolinate synthase</fullName>
        <shortName evidence="12">HTPA synthase</shortName>
        <ecNumber evidence="4 12">4.3.3.7</ecNumber>
    </recommendedName>
</protein>
<comment type="pathway">
    <text evidence="2 12">Amino-acid biosynthesis; L-lysine biosynthesis via DAP pathway; (S)-tetrahydrodipicolinate from L-aspartate: step 3/4.</text>
</comment>
<evidence type="ECO:0000256" key="7">
    <source>
        <dbReference type="ARBA" id="ARBA00022915"/>
    </source>
</evidence>
<dbReference type="EMBL" id="FMZB01000008">
    <property type="protein sequence ID" value="SDD23343.1"/>
    <property type="molecule type" value="Genomic_DNA"/>
</dbReference>
<evidence type="ECO:0000256" key="4">
    <source>
        <dbReference type="ARBA" id="ARBA00012086"/>
    </source>
</evidence>
<evidence type="ECO:0000256" key="11">
    <source>
        <dbReference type="ARBA" id="ARBA00047836"/>
    </source>
</evidence>
<accession>A0A1G6T2Z1</accession>
<dbReference type="STRING" id="361279.SAMN05421663_10820"/>
<evidence type="ECO:0000256" key="5">
    <source>
        <dbReference type="ARBA" id="ARBA00022490"/>
    </source>
</evidence>
<dbReference type="PRINTS" id="PR00146">
    <property type="entry name" value="DHPICSNTHASE"/>
</dbReference>
<feature type="site" description="Part of a proton relay during catalysis" evidence="12">
    <location>
        <position position="45"/>
    </location>
</feature>
<name>A0A1G6T2Z1_9BACI</name>
<keyword evidence="6 12" id="KW-0028">Amino-acid biosynthesis</keyword>
<dbReference type="GO" id="GO:0009089">
    <property type="term" value="P:lysine biosynthetic process via diaminopimelate"/>
    <property type="evidence" value="ECO:0007669"/>
    <property type="project" value="UniProtKB-UniRule"/>
</dbReference>
<dbReference type="HAMAP" id="MF_00418">
    <property type="entry name" value="DapA"/>
    <property type="match status" value="1"/>
</dbReference>
<dbReference type="Proteomes" id="UP000198666">
    <property type="component" value="Unassembled WGS sequence"/>
</dbReference>
<comment type="caution">
    <text evidence="12">Lacks conserved residue(s) required for the propagation of feature annotation.</text>
</comment>
<comment type="function">
    <text evidence="1 12">Catalyzes the condensation of (S)-aspartate-beta-semialdehyde [(S)-ASA] and pyruvate to 4-hydroxy-tetrahydrodipicolinate (HTPA).</text>
</comment>
<dbReference type="InterPro" id="IPR005263">
    <property type="entry name" value="DapA"/>
</dbReference>
<evidence type="ECO:0000256" key="8">
    <source>
        <dbReference type="ARBA" id="ARBA00023154"/>
    </source>
</evidence>
<dbReference type="EC" id="4.3.3.7" evidence="4 12"/>
<keyword evidence="17" id="KW-1185">Reference proteome</keyword>
<sequence length="293" mass="32073">MKLAGIWPAMVTAFDEEQRVSEKHLKQLTDHLIGEGVHGLFILGTNGEFHTLTTEEKLLVARTVMEAADDRVPVMVGTGGNSTKEVIDLSLQMKDLGADALSIITPYFIPITQEELAEHYEYIADAIEMPIMLYNIPSKTGMHIEPETVERLADHPYIIGIKDSSGKFDNIQAYIDVTKGKDFAVFAGTDSLILQTLQAGGKGAVAATANVLPKTVLSIYRHAQEDAAAAEAAQKSLQSLRDTFAYGTIPSSLKKAIQIKGFQVGDPRLPVKPVSEEALRKIENMMKQYKMGL</sequence>
<dbReference type="RefSeq" id="WP_093727872.1">
    <property type="nucleotide sequence ID" value="NZ_FMZB01000008.1"/>
</dbReference>
<dbReference type="Gene3D" id="3.20.20.70">
    <property type="entry name" value="Aldolase class I"/>
    <property type="match status" value="1"/>
</dbReference>
<dbReference type="UniPathway" id="UPA00034">
    <property type="reaction ID" value="UER00017"/>
</dbReference>
<dbReference type="CDD" id="cd00408">
    <property type="entry name" value="DHDPS-like"/>
    <property type="match status" value="1"/>
</dbReference>
<comment type="catalytic activity">
    <reaction evidence="11 12">
        <text>L-aspartate 4-semialdehyde + pyruvate = (2S,4S)-4-hydroxy-2,3,4,5-tetrahydrodipicolinate + H2O + H(+)</text>
        <dbReference type="Rhea" id="RHEA:34171"/>
        <dbReference type="ChEBI" id="CHEBI:15361"/>
        <dbReference type="ChEBI" id="CHEBI:15377"/>
        <dbReference type="ChEBI" id="CHEBI:15378"/>
        <dbReference type="ChEBI" id="CHEBI:67139"/>
        <dbReference type="ChEBI" id="CHEBI:537519"/>
        <dbReference type="EC" id="4.3.3.7"/>
    </reaction>
</comment>
<evidence type="ECO:0000313" key="17">
    <source>
        <dbReference type="Proteomes" id="UP000198666"/>
    </source>
</evidence>
<organism evidence="16 17">
    <name type="scientific">Terribacillus halophilus</name>
    <dbReference type="NCBI Taxonomy" id="361279"/>
    <lineage>
        <taxon>Bacteria</taxon>
        <taxon>Bacillati</taxon>
        <taxon>Bacillota</taxon>
        <taxon>Bacilli</taxon>
        <taxon>Bacillales</taxon>
        <taxon>Bacillaceae</taxon>
        <taxon>Terribacillus</taxon>
    </lineage>
</organism>
<dbReference type="PANTHER" id="PTHR12128">
    <property type="entry name" value="DIHYDRODIPICOLINATE SYNTHASE"/>
    <property type="match status" value="1"/>
</dbReference>
<evidence type="ECO:0000256" key="1">
    <source>
        <dbReference type="ARBA" id="ARBA00003294"/>
    </source>
</evidence>
<feature type="active site" description="Schiff-base intermediate with substrate" evidence="12 14">
    <location>
        <position position="162"/>
    </location>
</feature>
<dbReference type="InterPro" id="IPR013785">
    <property type="entry name" value="Aldolase_TIM"/>
</dbReference>
<evidence type="ECO:0000256" key="6">
    <source>
        <dbReference type="ARBA" id="ARBA00022605"/>
    </source>
</evidence>
<evidence type="ECO:0000256" key="13">
    <source>
        <dbReference type="PIRNR" id="PIRNR001365"/>
    </source>
</evidence>
<dbReference type="GO" id="GO:0008840">
    <property type="term" value="F:4-hydroxy-tetrahydrodipicolinate synthase activity"/>
    <property type="evidence" value="ECO:0007669"/>
    <property type="project" value="UniProtKB-UniRule"/>
</dbReference>
<dbReference type="SUPFAM" id="SSF51569">
    <property type="entry name" value="Aldolase"/>
    <property type="match status" value="1"/>
</dbReference>
<evidence type="ECO:0000256" key="3">
    <source>
        <dbReference type="ARBA" id="ARBA00007592"/>
    </source>
</evidence>
<dbReference type="InterPro" id="IPR020625">
    <property type="entry name" value="Schiff_base-form_aldolases_AS"/>
</dbReference>
<evidence type="ECO:0000313" key="16">
    <source>
        <dbReference type="EMBL" id="SDD23343.1"/>
    </source>
</evidence>
<comment type="subcellular location">
    <subcellularLocation>
        <location evidence="12">Cytoplasm</location>
    </subcellularLocation>
</comment>
<evidence type="ECO:0000256" key="14">
    <source>
        <dbReference type="PIRSR" id="PIRSR001365-1"/>
    </source>
</evidence>
<reference evidence="17" key="1">
    <citation type="submission" date="2016-10" db="EMBL/GenBank/DDBJ databases">
        <authorList>
            <person name="Varghese N."/>
            <person name="Submissions S."/>
        </authorList>
    </citation>
    <scope>NUCLEOTIDE SEQUENCE [LARGE SCALE GENOMIC DNA]</scope>
    <source>
        <strain evidence="17">DSM 21620</strain>
    </source>
</reference>
<keyword evidence="10 12" id="KW-0704">Schiff base</keyword>
<dbReference type="SMART" id="SM01130">
    <property type="entry name" value="DHDPS"/>
    <property type="match status" value="1"/>
</dbReference>
<keyword evidence="8 12" id="KW-0457">Lysine biosynthesis</keyword>
<gene>
    <name evidence="12" type="primary">dapA</name>
    <name evidence="16" type="ORF">SAMN05421663_10820</name>
</gene>
<comment type="similarity">
    <text evidence="3 12 13">Belongs to the DapA family.</text>
</comment>
<feature type="active site" description="Proton donor/acceptor" evidence="12 14">
    <location>
        <position position="134"/>
    </location>
</feature>
<dbReference type="PIRSF" id="PIRSF001365">
    <property type="entry name" value="DHDPS"/>
    <property type="match status" value="1"/>
</dbReference>
<keyword evidence="9 12" id="KW-0456">Lyase</keyword>
<dbReference type="GO" id="GO:0005737">
    <property type="term" value="C:cytoplasm"/>
    <property type="evidence" value="ECO:0007669"/>
    <property type="project" value="UniProtKB-SubCell"/>
</dbReference>
<dbReference type="OrthoDB" id="9771791at2"/>
<dbReference type="AlphaFoldDB" id="A0A1G6T2Z1"/>
<dbReference type="InterPro" id="IPR002220">
    <property type="entry name" value="DapA-like"/>
</dbReference>
<dbReference type="PANTHER" id="PTHR12128:SF66">
    <property type="entry name" value="4-HYDROXY-2-OXOGLUTARATE ALDOLASE, MITOCHONDRIAL"/>
    <property type="match status" value="1"/>
</dbReference>
<evidence type="ECO:0000256" key="10">
    <source>
        <dbReference type="ARBA" id="ARBA00023270"/>
    </source>
</evidence>
<feature type="binding site" evidence="12 15">
    <location>
        <position position="205"/>
    </location>
    <ligand>
        <name>pyruvate</name>
        <dbReference type="ChEBI" id="CHEBI:15361"/>
    </ligand>
</feature>